<evidence type="ECO:0000313" key="2">
    <source>
        <dbReference type="EMBL" id="VFJ61468.1"/>
    </source>
</evidence>
<organism evidence="2">
    <name type="scientific">Candidatus Kentrum sp. DK</name>
    <dbReference type="NCBI Taxonomy" id="2126562"/>
    <lineage>
        <taxon>Bacteria</taxon>
        <taxon>Pseudomonadati</taxon>
        <taxon>Pseudomonadota</taxon>
        <taxon>Gammaproteobacteria</taxon>
        <taxon>Candidatus Kentrum</taxon>
    </lineage>
</organism>
<protein>
    <submittedName>
        <fullName evidence="2">Uncharacterized protein</fullName>
    </submittedName>
</protein>
<dbReference type="EMBL" id="CAADEY010000151">
    <property type="protein sequence ID" value="VFJ66588.1"/>
    <property type="molecule type" value="Genomic_DNA"/>
</dbReference>
<gene>
    <name evidence="2" type="ORF">BECKDK2373B_GA0170837_110112</name>
    <name evidence="3" type="ORF">BECKDK2373C_GA0170839_11512</name>
</gene>
<keyword evidence="1" id="KW-0812">Transmembrane</keyword>
<accession>A0A450T4F5</accession>
<dbReference type="AlphaFoldDB" id="A0A450T4F5"/>
<evidence type="ECO:0000313" key="3">
    <source>
        <dbReference type="EMBL" id="VFJ66588.1"/>
    </source>
</evidence>
<keyword evidence="1" id="KW-1133">Transmembrane helix</keyword>
<reference evidence="2" key="1">
    <citation type="submission" date="2019-02" db="EMBL/GenBank/DDBJ databases">
        <authorList>
            <person name="Gruber-Vodicka R. H."/>
            <person name="Seah K. B. B."/>
        </authorList>
    </citation>
    <scope>NUCLEOTIDE SEQUENCE</scope>
    <source>
        <strain evidence="3">BECK_DK161</strain>
        <strain evidence="2">BECK_DK47</strain>
    </source>
</reference>
<name>A0A450T4F5_9GAMM</name>
<evidence type="ECO:0000256" key="1">
    <source>
        <dbReference type="SAM" id="Phobius"/>
    </source>
</evidence>
<dbReference type="EMBL" id="CAADEX010000101">
    <property type="protein sequence ID" value="VFJ61468.1"/>
    <property type="molecule type" value="Genomic_DNA"/>
</dbReference>
<keyword evidence="1" id="KW-0472">Membrane</keyword>
<feature type="transmembrane region" description="Helical" evidence="1">
    <location>
        <begin position="6"/>
        <end position="22"/>
    </location>
</feature>
<proteinExistence type="predicted"/>
<sequence>MLTQIVSIFASIIALVIAFLTLKQLHFQTKGLVLLGCLENYQRITRGREKAITNRSKREAHLYYREICDLHWTEFKMWESGAIPDHVIDVWIRARHYDYKNEYIEFENNEGVRVIVDYKTVWDSLKKKGYFQSEDSFTIFMDLAHHGEIEKALMIPNGQRNRFLSFLHT</sequence>